<dbReference type="Proteomes" id="UP000694845">
    <property type="component" value="Unplaced"/>
</dbReference>
<feature type="region of interest" description="Disordered" evidence="4">
    <location>
        <begin position="476"/>
        <end position="509"/>
    </location>
</feature>
<feature type="compositionally biased region" description="Polar residues" evidence="4">
    <location>
        <begin position="1014"/>
        <end position="1025"/>
    </location>
</feature>
<dbReference type="InterPro" id="IPR033276">
    <property type="entry name" value="BB"/>
</dbReference>
<feature type="compositionally biased region" description="Basic and acidic residues" evidence="4">
    <location>
        <begin position="377"/>
        <end position="391"/>
    </location>
</feature>
<feature type="compositionally biased region" description="Basic residues" evidence="4">
    <location>
        <begin position="1080"/>
        <end position="1089"/>
    </location>
</feature>
<dbReference type="Pfam" id="PF13639">
    <property type="entry name" value="zf-RING_2"/>
    <property type="match status" value="1"/>
</dbReference>
<feature type="domain" description="RING-type" evidence="5">
    <location>
        <begin position="1344"/>
        <end position="1385"/>
    </location>
</feature>
<feature type="compositionally biased region" description="Basic and acidic residues" evidence="4">
    <location>
        <begin position="1026"/>
        <end position="1035"/>
    </location>
</feature>
<evidence type="ECO:0000256" key="3">
    <source>
        <dbReference type="PROSITE-ProRule" id="PRU00175"/>
    </source>
</evidence>
<feature type="compositionally biased region" description="Low complexity" evidence="4">
    <location>
        <begin position="194"/>
        <end position="205"/>
    </location>
</feature>
<feature type="compositionally biased region" description="Polar residues" evidence="4">
    <location>
        <begin position="1037"/>
        <end position="1055"/>
    </location>
</feature>
<evidence type="ECO:0000259" key="5">
    <source>
        <dbReference type="PROSITE" id="PS50089"/>
    </source>
</evidence>
<feature type="compositionally biased region" description="Acidic residues" evidence="4">
    <location>
        <begin position="482"/>
        <end position="505"/>
    </location>
</feature>
<feature type="compositionally biased region" description="Basic residues" evidence="4">
    <location>
        <begin position="1274"/>
        <end position="1292"/>
    </location>
</feature>
<feature type="compositionally biased region" description="Polar residues" evidence="4">
    <location>
        <begin position="1108"/>
        <end position="1118"/>
    </location>
</feature>
<evidence type="ECO:0000313" key="6">
    <source>
        <dbReference type="Proteomes" id="UP000694845"/>
    </source>
</evidence>
<dbReference type="PANTHER" id="PTHR46400">
    <property type="entry name" value="RING/U-BOX SUPERFAMILY PROTEIN"/>
    <property type="match status" value="1"/>
</dbReference>
<dbReference type="GO" id="GO:0016567">
    <property type="term" value="P:protein ubiquitination"/>
    <property type="evidence" value="ECO:0007669"/>
    <property type="project" value="InterPro"/>
</dbReference>
<keyword evidence="1 3" id="KW-0863">Zinc-finger</keyword>
<evidence type="ECO:0000256" key="4">
    <source>
        <dbReference type="SAM" id="MobiDB-lite"/>
    </source>
</evidence>
<dbReference type="OrthoDB" id="8062037at2759"/>
<dbReference type="GO" id="GO:0004842">
    <property type="term" value="F:ubiquitin-protein transferase activity"/>
    <property type="evidence" value="ECO:0007669"/>
    <property type="project" value="InterPro"/>
</dbReference>
<feature type="region of interest" description="Disordered" evidence="4">
    <location>
        <begin position="371"/>
        <end position="400"/>
    </location>
</feature>
<dbReference type="CDD" id="cd16472">
    <property type="entry name" value="RING-H2_RNF38-like"/>
    <property type="match status" value="1"/>
</dbReference>
<feature type="region of interest" description="Disordered" evidence="4">
    <location>
        <begin position="1073"/>
        <end position="1143"/>
    </location>
</feature>
<evidence type="ECO:0000256" key="2">
    <source>
        <dbReference type="ARBA" id="ARBA00022833"/>
    </source>
</evidence>
<feature type="compositionally biased region" description="Polar residues" evidence="4">
    <location>
        <begin position="292"/>
        <end position="305"/>
    </location>
</feature>
<dbReference type="SUPFAM" id="SSF57850">
    <property type="entry name" value="RING/U-box"/>
    <property type="match status" value="1"/>
</dbReference>
<dbReference type="GO" id="GO:0046621">
    <property type="term" value="P:negative regulation of organ growth"/>
    <property type="evidence" value="ECO:0007669"/>
    <property type="project" value="InterPro"/>
</dbReference>
<reference evidence="7" key="1">
    <citation type="submission" date="2025-08" db="UniProtKB">
        <authorList>
            <consortium name="RefSeq"/>
        </authorList>
    </citation>
    <scope>IDENTIFICATION</scope>
</reference>
<dbReference type="KEGG" id="aplc:110977989"/>
<feature type="region of interest" description="Disordered" evidence="4">
    <location>
        <begin position="104"/>
        <end position="146"/>
    </location>
</feature>
<evidence type="ECO:0000256" key="1">
    <source>
        <dbReference type="ARBA" id="ARBA00022771"/>
    </source>
</evidence>
<dbReference type="Gene3D" id="3.30.40.10">
    <property type="entry name" value="Zinc/RING finger domain, C3HC4 (zinc finger)"/>
    <property type="match status" value="1"/>
</dbReference>
<dbReference type="InterPro" id="IPR013083">
    <property type="entry name" value="Znf_RING/FYVE/PHD"/>
</dbReference>
<feature type="compositionally biased region" description="Basic residues" evidence="4">
    <location>
        <begin position="981"/>
        <end position="990"/>
    </location>
</feature>
<feature type="region of interest" description="Disordered" evidence="4">
    <location>
        <begin position="1264"/>
        <end position="1298"/>
    </location>
</feature>
<accession>A0A8B7Y973</accession>
<feature type="region of interest" description="Disordered" evidence="4">
    <location>
        <begin position="544"/>
        <end position="568"/>
    </location>
</feature>
<keyword evidence="1 3" id="KW-0479">Metal-binding</keyword>
<protein>
    <submittedName>
        <fullName evidence="7">Uncharacterized protein LOC110977989 isoform X1</fullName>
    </submittedName>
</protein>
<evidence type="ECO:0000313" key="7">
    <source>
        <dbReference type="RefSeq" id="XP_022088276.1"/>
    </source>
</evidence>
<feature type="region of interest" description="Disordered" evidence="4">
    <location>
        <begin position="174"/>
        <end position="254"/>
    </location>
</feature>
<feature type="region of interest" description="Disordered" evidence="4">
    <location>
        <begin position="971"/>
        <end position="1055"/>
    </location>
</feature>
<feature type="region of interest" description="Disordered" evidence="4">
    <location>
        <begin position="779"/>
        <end position="823"/>
    </location>
</feature>
<dbReference type="InterPro" id="IPR001841">
    <property type="entry name" value="Znf_RING"/>
</dbReference>
<name>A0A8B7Y973_ACAPL</name>
<feature type="region of interest" description="Disordered" evidence="4">
    <location>
        <begin position="273"/>
        <end position="351"/>
    </location>
</feature>
<keyword evidence="6" id="KW-1185">Reference proteome</keyword>
<dbReference type="PROSITE" id="PS50089">
    <property type="entry name" value="ZF_RING_2"/>
    <property type="match status" value="1"/>
</dbReference>
<feature type="compositionally biased region" description="Low complexity" evidence="4">
    <location>
        <begin position="324"/>
        <end position="338"/>
    </location>
</feature>
<gene>
    <name evidence="7" type="primary">LOC110977989</name>
</gene>
<dbReference type="RefSeq" id="XP_022088276.1">
    <property type="nucleotide sequence ID" value="XM_022232584.1"/>
</dbReference>
<sequence>MVQDLPAADVAGKKALKEVMDKAYKAGKRPVFRNGQLFINGQRYTPTRPSQLIKACQETKIKMAHAEVVDVDDSALSHRLQKPHGMHAAVLLDLWSSSDEEASHSIHSHELAPDTPSPAERLESRFPADSKSSLQRVHEDDTSEIVSHQSQTLLVRSRHAAAKHILPKSLLTQVHSRHKSTAPLRSQKRTAMNSVSSSQLARSSSPVFLHGPKTVSLLPHKKLPTRTPESSDSSTEEDSDNESKNITARKHNTYFKKKGNKAGVLKRASSLNWENSSGDAESVSVSVKDSTDTCNSYPGTQASWQSEREPKSCKLNRHLLIGRSSGSSSSSDSESLLSPAKSQRGKVQRTTVRTVPENFCENAATLETASSCHKHGEHLERPGRGKRELSRGEGQVQRAKRVRVSLTFSSVSSDSSSSSDSEVSESTCTKSDWSCFKSQENTLETVCRSKEYIKPRCGQQSTSPKRATKQKMVTLFGRTSSEDGEDTTEEDVQEVLDDQRDDTEDALASSVASGTFTIGKKPCSGSERDDSVILIDITQSAERGALAGHSRPKLKTNPLSKQRCGKNSEGLSPVFPVHLPTHKGLSGRFDDTCAPLFVNNLAVDGAFKTTHTNSSKAAKSSHHILGHIPKDVLSMSPVLETEGSQSGKLSSCAKQQINTAVVQDYSQCRSQSPVFGSQSQVISSQSPVIGSQSPVISSQSPVIGSQSPVISSQSPVFASPLPAMCSQMPVIGSHLPVSGSQLPVIGSQSTVISSYLPVCGSSSPALHVGFQSPVFGPTSAGSGSLEKRDGKFSSNQGKQSSHMSSEAKSSNSQGNTTATDVGNEFYFPTTSFEENHHQWLKEVPNTAHTETPATSGPSKNSVTIFNRSFFGNSQEEEESVCFPDAKDTGHLSCKEDCQQRLGQIPSPLEACNEGNPKSSLWPVGGRRRHKGLESKFRAMHSSHSQNAPHSTEDHHQQLGQMRGDIEIVLSSSSSGFDRTRHYGKGIKKKTFHQDAKQDRNQSFQRHKRSKGSPLIQSKGQVNNAHAQDRHVEEVRSQAITQQIHSASSQTTVNRTFPDSHLDVQVLDSLSSTQSSVRLPVKARQKARRSVHSEVSGNQGARQKRNNKFGRSTTVSQPDVQVVEKQGSRLDEKEPSERKTRTGRVVFSDSTDSTDIDVVELVRQLDEDEKMAKQLQEHFDAELARLTQQHNEIMSDVPQLLEPIAIPPPLPTLPHPPPLFPNPLTIIPPVPGRGQEMRWRDDLMDMNPVNASMMAEMGRFLNANTETQPGYGYRGRQRRGRARGRGRSRTRGHHQVEPDGNDYEQLWNLVERVGDVVSKGLPASSINLLPTFLYSSGQDSSEKECSICMGDYELGENMRRLPCFHFYHAACIDKWLKDNRICPVCREEVNFEAVNFT</sequence>
<keyword evidence="2" id="KW-0862">Zinc</keyword>
<dbReference type="PANTHER" id="PTHR46400:SF5">
    <property type="entry name" value="RING-TYPE DOMAIN-CONTAINING PROTEIN"/>
    <property type="match status" value="1"/>
</dbReference>
<dbReference type="OMA" id="RIMSSHN"/>
<feature type="compositionally biased region" description="Basic and acidic residues" evidence="4">
    <location>
        <begin position="1125"/>
        <end position="1139"/>
    </location>
</feature>
<dbReference type="SMART" id="SM00184">
    <property type="entry name" value="RING"/>
    <property type="match status" value="1"/>
</dbReference>
<dbReference type="GO" id="GO:0008270">
    <property type="term" value="F:zinc ion binding"/>
    <property type="evidence" value="ECO:0007669"/>
    <property type="project" value="UniProtKB-KW"/>
</dbReference>
<proteinExistence type="predicted"/>
<dbReference type="GeneID" id="110977989"/>
<organism evidence="6 7">
    <name type="scientific">Acanthaster planci</name>
    <name type="common">Crown-of-thorns starfish</name>
    <dbReference type="NCBI Taxonomy" id="133434"/>
    <lineage>
        <taxon>Eukaryota</taxon>
        <taxon>Metazoa</taxon>
        <taxon>Echinodermata</taxon>
        <taxon>Eleutherozoa</taxon>
        <taxon>Asterozoa</taxon>
        <taxon>Asteroidea</taxon>
        <taxon>Valvatacea</taxon>
        <taxon>Valvatida</taxon>
        <taxon>Acanthasteridae</taxon>
        <taxon>Acanthaster</taxon>
    </lineage>
</organism>
<feature type="compositionally biased region" description="Polar residues" evidence="4">
    <location>
        <begin position="792"/>
        <end position="820"/>
    </location>
</feature>